<evidence type="ECO:0000313" key="3">
    <source>
        <dbReference type="EMBL" id="PPC79292.1"/>
    </source>
</evidence>
<evidence type="ECO:0000313" key="4">
    <source>
        <dbReference type="Proteomes" id="UP000238196"/>
    </source>
</evidence>
<dbReference type="PROSITE" id="PS51257">
    <property type="entry name" value="PROKAR_LIPOPROTEIN"/>
    <property type="match status" value="1"/>
</dbReference>
<dbReference type="Pfam" id="PF17033">
    <property type="entry name" value="Peptidase_M99"/>
    <property type="match status" value="1"/>
</dbReference>
<keyword evidence="1" id="KW-0732">Signal</keyword>
<comment type="caution">
    <text evidence="3">The sequence shown here is derived from an EMBL/GenBank/DDBJ whole genome shotgun (WGS) entry which is preliminary data.</text>
</comment>
<proteinExistence type="predicted"/>
<dbReference type="Gene3D" id="3.40.630.10">
    <property type="entry name" value="Zn peptidases"/>
    <property type="match status" value="1"/>
</dbReference>
<dbReference type="CDD" id="cd06243">
    <property type="entry name" value="M14_CP_Csd4-like"/>
    <property type="match status" value="1"/>
</dbReference>
<name>A0A2S5KXC3_9PROT</name>
<organism evidence="3 4">
    <name type="scientific">Proteobacteria bacterium 228</name>
    <dbReference type="NCBI Taxonomy" id="2083153"/>
    <lineage>
        <taxon>Bacteria</taxon>
        <taxon>Pseudomonadati</taxon>
        <taxon>Pseudomonadota</taxon>
    </lineage>
</organism>
<evidence type="ECO:0000259" key="2">
    <source>
        <dbReference type="Pfam" id="PF17033"/>
    </source>
</evidence>
<dbReference type="InterPro" id="IPR031489">
    <property type="entry name" value="Peptidase_M99"/>
</dbReference>
<sequence>MKKIISLALCLAATLSCACAAQADTRPSSSHEVFFAGSDYELNVYYVKGRQDGKTLLLIGGIQGDEPGGYLSADLYPDLVLEKGNLIVVPRANLKSIILGDRGPDGDMNRQFHDNAKVGPMYQVVGKLKELMSQADLFLHLHDGWGYHSPVYVDSLRNPNRYGQSLIADSANFTCDNGSVLPLQEMADSVLGEVNSRISNEQHHLHFFNTRTADPDTPYSEMRKTATYYALRKECLPAFGVEASKNLPSLEDKILYHNLVINAFMERLGIVAEAPRILIPTSGLHYTEVMVNGVPHMLKDKDTLTIRRNDEVQVVDIGTDYKRGVTMDLLGYGNLNDFKQSFRVGKDTQMVFRKEGQKFGSIDIKALSDEQYARYADKQKQEQHDHRQNVTRVFVVAVNDKHHVLLSGDTLKLAPADRLELISSFGDGSNDETVTLNFRGWVPETPSKMPNDDRGYLIEPDKSRLLRQYSEHGEGKRYAVVATDSRGNPVGEIWVQLSQ</sequence>
<gene>
    <name evidence="3" type="ORF">C4K68_00885</name>
</gene>
<reference evidence="3 4" key="1">
    <citation type="submission" date="2018-02" db="EMBL/GenBank/DDBJ databases">
        <title>novel marine gammaproteobacteria from coastal saline agro ecosystem.</title>
        <authorList>
            <person name="Krishnan R."/>
            <person name="Ramesh Kumar N."/>
        </authorList>
    </citation>
    <scope>NUCLEOTIDE SEQUENCE [LARGE SCALE GENOMIC DNA]</scope>
    <source>
        <strain evidence="3 4">228</strain>
    </source>
</reference>
<protein>
    <recommendedName>
        <fullName evidence="2">D,L-carboxypeptidase peptidase domain-containing protein</fullName>
    </recommendedName>
</protein>
<dbReference type="SUPFAM" id="SSF53187">
    <property type="entry name" value="Zn-dependent exopeptidases"/>
    <property type="match status" value="1"/>
</dbReference>
<feature type="signal peptide" evidence="1">
    <location>
        <begin position="1"/>
        <end position="20"/>
    </location>
</feature>
<feature type="domain" description="D,L-carboxypeptidase peptidase" evidence="2">
    <location>
        <begin position="45"/>
        <end position="272"/>
    </location>
</feature>
<dbReference type="AlphaFoldDB" id="A0A2S5KXC3"/>
<accession>A0A2S5KXC3</accession>
<dbReference type="EMBL" id="PRLP01000003">
    <property type="protein sequence ID" value="PPC79292.1"/>
    <property type="molecule type" value="Genomic_DNA"/>
</dbReference>
<dbReference type="OrthoDB" id="10830at2"/>
<dbReference type="Proteomes" id="UP000238196">
    <property type="component" value="Unassembled WGS sequence"/>
</dbReference>
<evidence type="ECO:0000256" key="1">
    <source>
        <dbReference type="SAM" id="SignalP"/>
    </source>
</evidence>
<feature type="chain" id="PRO_5015652022" description="D,L-carboxypeptidase peptidase domain-containing protein" evidence="1">
    <location>
        <begin position="21"/>
        <end position="499"/>
    </location>
</feature>